<comment type="cofactor">
    <cofactor evidence="5 7">
        <name>Zn(2+)</name>
        <dbReference type="ChEBI" id="CHEBI:29105"/>
    </cofactor>
    <text evidence="5 7">Binds 1 zinc ion per subunit.</text>
</comment>
<dbReference type="PIRSF" id="PIRSF018001">
    <property type="entry name" value="Aspartoacylase"/>
    <property type="match status" value="1"/>
</dbReference>
<accession>L7E1Q3</accession>
<comment type="caution">
    <text evidence="10">The sequence shown here is derived from an EMBL/GenBank/DDBJ whole genome shotgun (WGS) entry which is preliminary data.</text>
</comment>
<evidence type="ECO:0000259" key="8">
    <source>
        <dbReference type="Pfam" id="PF04952"/>
    </source>
</evidence>
<dbReference type="EMBL" id="ANKQ01000004">
    <property type="protein sequence ID" value="ELP52227.1"/>
    <property type="molecule type" value="Genomic_DNA"/>
</dbReference>
<evidence type="ECO:0000256" key="4">
    <source>
        <dbReference type="ARBA" id="ARBA00022833"/>
    </source>
</evidence>
<dbReference type="EC" id="3.5.1.15" evidence="5"/>
<feature type="binding site" evidence="5">
    <location>
        <begin position="67"/>
        <end position="68"/>
    </location>
    <ligand>
        <name>substrate</name>
    </ligand>
</feature>
<feature type="domain" description="Succinylglutamate desuccinylase/Aspartoacylase catalytic" evidence="9">
    <location>
        <begin position="8"/>
        <end position="194"/>
    </location>
</feature>
<dbReference type="GO" id="GO:0005829">
    <property type="term" value="C:cytosol"/>
    <property type="evidence" value="ECO:0007669"/>
    <property type="project" value="TreeGrafter"/>
</dbReference>
<comment type="similarity">
    <text evidence="1 5">Belongs to the AspA/AstE family. Aspartoacylase subfamily.</text>
</comment>
<evidence type="ECO:0000313" key="10">
    <source>
        <dbReference type="EMBL" id="ELP52227.1"/>
    </source>
</evidence>
<evidence type="ECO:0000256" key="6">
    <source>
        <dbReference type="PIRSR" id="PIRSR018001-1"/>
    </source>
</evidence>
<dbReference type="SUPFAM" id="SSF53187">
    <property type="entry name" value="Zn-dependent exopeptidases"/>
    <property type="match status" value="1"/>
</dbReference>
<evidence type="ECO:0000256" key="1">
    <source>
        <dbReference type="ARBA" id="ARBA00006173"/>
    </source>
</evidence>
<evidence type="ECO:0000256" key="2">
    <source>
        <dbReference type="ARBA" id="ARBA00022723"/>
    </source>
</evidence>
<dbReference type="GO" id="GO:0019807">
    <property type="term" value="F:aspartoacylase activity"/>
    <property type="evidence" value="ECO:0007669"/>
    <property type="project" value="UniProtKB-UniRule"/>
</dbReference>
<evidence type="ECO:0000256" key="3">
    <source>
        <dbReference type="ARBA" id="ARBA00022801"/>
    </source>
</evidence>
<dbReference type="HAMAP" id="MF_00704">
    <property type="entry name" value="Aspartoacylase"/>
    <property type="match status" value="1"/>
</dbReference>
<feature type="domain" description="AstE/AspA barrel-sandwich hybrid" evidence="8">
    <location>
        <begin position="210"/>
        <end position="291"/>
    </location>
</feature>
<keyword evidence="3 5" id="KW-0378">Hydrolase</keyword>
<dbReference type="InterPro" id="IPR016708">
    <property type="entry name" value="Aspartoacylase"/>
</dbReference>
<dbReference type="NCBIfam" id="NF002601">
    <property type="entry name" value="PRK02259.1"/>
    <property type="match status" value="1"/>
</dbReference>
<gene>
    <name evidence="10" type="primary">aspA</name>
    <name evidence="10" type="ORF">O53_5122</name>
</gene>
<dbReference type="CDD" id="cd06909">
    <property type="entry name" value="M14_ASPA"/>
    <property type="match status" value="1"/>
</dbReference>
<feature type="binding site" evidence="5 7">
    <location>
        <position position="107"/>
    </location>
    <ligand>
        <name>Zn(2+)</name>
        <dbReference type="ChEBI" id="CHEBI:29105"/>
    </ligand>
</feature>
<feature type="binding site" evidence="5 7">
    <location>
        <position position="21"/>
    </location>
    <ligand>
        <name>Zn(2+)</name>
        <dbReference type="ChEBI" id="CHEBI:29105"/>
    </ligand>
</feature>
<dbReference type="Pfam" id="PF04952">
    <property type="entry name" value="AstE_AspA_hybrid"/>
    <property type="match status" value="1"/>
</dbReference>
<evidence type="ECO:0000259" key="9">
    <source>
        <dbReference type="Pfam" id="PF24827"/>
    </source>
</evidence>
<feature type="binding site" evidence="5 7">
    <location>
        <position position="18"/>
    </location>
    <ligand>
        <name>Zn(2+)</name>
        <dbReference type="ChEBI" id="CHEBI:29105"/>
    </ligand>
</feature>
<dbReference type="Pfam" id="PF24827">
    <property type="entry name" value="AstE_AspA_cat"/>
    <property type="match status" value="1"/>
</dbReference>
<dbReference type="PANTHER" id="PTHR15162">
    <property type="entry name" value="ASPARTOACYLASE"/>
    <property type="match status" value="1"/>
</dbReference>
<proteinExistence type="inferred from homology"/>
<dbReference type="Gene3D" id="2.20.25.160">
    <property type="match status" value="1"/>
</dbReference>
<protein>
    <recommendedName>
        <fullName evidence="5">Probable aspartoacylase</fullName>
        <ecNumber evidence="5">3.5.1.15</ecNumber>
    </recommendedName>
</protein>
<dbReference type="GO" id="GO:0016788">
    <property type="term" value="F:hydrolase activity, acting on ester bonds"/>
    <property type="evidence" value="ECO:0007669"/>
    <property type="project" value="InterPro"/>
</dbReference>
<dbReference type="InterPro" id="IPR050178">
    <property type="entry name" value="AspA/AstE_fam"/>
</dbReference>
<organism evidence="10 11">
    <name type="scientific">Microcystis aeruginosa TAIHU98</name>
    <dbReference type="NCBI Taxonomy" id="1134457"/>
    <lineage>
        <taxon>Bacteria</taxon>
        <taxon>Bacillati</taxon>
        <taxon>Cyanobacteriota</taxon>
        <taxon>Cyanophyceae</taxon>
        <taxon>Oscillatoriophycideae</taxon>
        <taxon>Chroococcales</taxon>
        <taxon>Microcystaceae</taxon>
        <taxon>Microcystis</taxon>
    </lineage>
</organism>
<name>L7E1Q3_MICAE</name>
<comment type="catalytic activity">
    <reaction evidence="5">
        <text>an N-acyl-L-aspartate + H2O = a carboxylate + L-aspartate</text>
        <dbReference type="Rhea" id="RHEA:10872"/>
        <dbReference type="ChEBI" id="CHEBI:15377"/>
        <dbReference type="ChEBI" id="CHEBI:29067"/>
        <dbReference type="ChEBI" id="CHEBI:29991"/>
        <dbReference type="ChEBI" id="CHEBI:58497"/>
        <dbReference type="EC" id="3.5.1.15"/>
    </reaction>
</comment>
<dbReference type="InterPro" id="IPR007036">
    <property type="entry name" value="Aste_AspA_hybrid_dom"/>
</dbReference>
<keyword evidence="2 5" id="KW-0479">Metal-binding</keyword>
<dbReference type="InterPro" id="IPR055438">
    <property type="entry name" value="AstE_AspA_cat"/>
</dbReference>
<feature type="binding site" evidence="5">
    <location>
        <position position="166"/>
    </location>
    <ligand>
        <name>substrate</name>
    </ligand>
</feature>
<dbReference type="PANTHER" id="PTHR15162:SF7">
    <property type="entry name" value="SUCCINYLGLUTAMATE DESUCCINYLASE"/>
    <property type="match status" value="1"/>
</dbReference>
<sequence>MIDQKTTIKNLALIAGVHGNELTPAYLVKYLQNSPNLIARSSFQSHSLIANPLALKQRVRYIDTDLNRCFNQKDLVNPDCQQYEQKRAKKIVKEIREKSIDLLIDIHSTTSNMMLAIIYSNPHPWLLKLFTYLTKINPDVRLIYHPVSEEENHFLKGICPLAFTLEIGPINHGVICPYLFRQTETLIYQILDYIEQENYLAAHLDTFSESLTVYQRLGSIDYPRDEQGEIKAMLHPQILQRDYQAIQPNQPIFLGFDGQEIIYRGESELYPIFVGESSYKEKGIALCWTEKNKSILISTSTAVLLTKNRSK</sequence>
<feature type="binding site" evidence="5">
    <location>
        <position position="279"/>
    </location>
    <ligand>
        <name>substrate</name>
    </ligand>
</feature>
<feature type="binding site" evidence="5">
    <location>
        <position position="60"/>
    </location>
    <ligand>
        <name>substrate</name>
    </ligand>
</feature>
<dbReference type="Proteomes" id="UP000010932">
    <property type="component" value="Unassembled WGS sequence"/>
</dbReference>
<dbReference type="Gene3D" id="3.40.630.10">
    <property type="entry name" value="Zn peptidases"/>
    <property type="match status" value="1"/>
</dbReference>
<keyword evidence="4 5" id="KW-0862">Zinc</keyword>
<dbReference type="GO" id="GO:0008270">
    <property type="term" value="F:zinc ion binding"/>
    <property type="evidence" value="ECO:0007669"/>
    <property type="project" value="UniProtKB-UniRule"/>
</dbReference>
<evidence type="ECO:0000256" key="5">
    <source>
        <dbReference type="HAMAP-Rule" id="MF_00704"/>
    </source>
</evidence>
<dbReference type="PATRIC" id="fig|1134457.3.peg.5009"/>
<dbReference type="AlphaFoldDB" id="L7E1Q3"/>
<feature type="active site" description="Proton donor/acceptor" evidence="6">
    <location>
        <position position="166"/>
    </location>
</feature>
<evidence type="ECO:0000313" key="11">
    <source>
        <dbReference type="Proteomes" id="UP000010932"/>
    </source>
</evidence>
<evidence type="ECO:0000256" key="7">
    <source>
        <dbReference type="PIRSR" id="PIRSR018001-3"/>
    </source>
</evidence>
<reference evidence="10 11" key="1">
    <citation type="journal article" date="2013" name="Genome Announc.">
        <title>Whole-Genome Sequence of Microcystis aeruginosa TAIHU98, a Nontoxic Bloom-Forming Strain Isolated from Taihu Lake, China.</title>
        <authorList>
            <person name="Yang C."/>
            <person name="Zhang W."/>
            <person name="Ren M."/>
            <person name="Song L."/>
            <person name="Li T."/>
            <person name="Zhao J."/>
        </authorList>
    </citation>
    <scope>NUCLEOTIDE SEQUENCE [LARGE SCALE GENOMIC DNA]</scope>
    <source>
        <strain evidence="10 11">TAIHU98</strain>
    </source>
</reference>